<name>A0A5S3QMG4_9BACI</name>
<evidence type="ECO:0000313" key="3">
    <source>
        <dbReference type="Proteomes" id="UP000306980"/>
    </source>
</evidence>
<evidence type="ECO:0000313" key="2">
    <source>
        <dbReference type="EMBL" id="TMN23152.1"/>
    </source>
</evidence>
<dbReference type="RefSeq" id="WP_138604045.1">
    <property type="nucleotide sequence ID" value="NZ_VCIA01000001.1"/>
</dbReference>
<protein>
    <submittedName>
        <fullName evidence="2">Uncharacterized protein</fullName>
    </submittedName>
</protein>
<proteinExistence type="predicted"/>
<organism evidence="2 3">
    <name type="scientific">Lentibacillus cibarius</name>
    <dbReference type="NCBI Taxonomy" id="2583219"/>
    <lineage>
        <taxon>Bacteria</taxon>
        <taxon>Bacillati</taxon>
        <taxon>Bacillota</taxon>
        <taxon>Bacilli</taxon>
        <taxon>Bacillales</taxon>
        <taxon>Bacillaceae</taxon>
        <taxon>Lentibacillus</taxon>
    </lineage>
</organism>
<dbReference type="Proteomes" id="UP000306980">
    <property type="component" value="Unassembled WGS sequence"/>
</dbReference>
<comment type="caution">
    <text evidence="2">The sequence shown here is derived from an EMBL/GenBank/DDBJ whole genome shotgun (WGS) entry which is preliminary data.</text>
</comment>
<feature type="coiled-coil region" evidence="1">
    <location>
        <begin position="63"/>
        <end position="124"/>
    </location>
</feature>
<keyword evidence="1" id="KW-0175">Coiled coil</keyword>
<accession>A0A5S3QMG4</accession>
<dbReference type="EMBL" id="VCIA01000001">
    <property type="protein sequence ID" value="TMN23152.1"/>
    <property type="molecule type" value="Genomic_DNA"/>
</dbReference>
<dbReference type="AlphaFoldDB" id="A0A5S3QMG4"/>
<sequence>MFKTKLGKVAIAGVVGVSLFVGGTVTQASLDVQGLVSSWFDNQKGSIQQEFESVADQKQATKTTAIEDALENAEQQLNSTKQTVQSNFEYNLQEQLDSKTAEVIQEIEGQTALTEQEIQDIRTQVYSQALNEFDTQIESLLTPDTSGE</sequence>
<reference evidence="2 3" key="1">
    <citation type="submission" date="2019-05" db="EMBL/GenBank/DDBJ databases">
        <title>Genomic analysis of Lentibacillus sp. NKC220-2.</title>
        <authorList>
            <person name="Oh Y.J."/>
        </authorList>
    </citation>
    <scope>NUCLEOTIDE SEQUENCE [LARGE SCALE GENOMIC DNA]</scope>
    <source>
        <strain evidence="2 3">NKC220-2</strain>
    </source>
</reference>
<evidence type="ECO:0000256" key="1">
    <source>
        <dbReference type="SAM" id="Coils"/>
    </source>
</evidence>
<gene>
    <name evidence="2" type="ORF">FFL34_14440</name>
</gene>